<dbReference type="OrthoDB" id="793442at2"/>
<feature type="signal peptide" evidence="1">
    <location>
        <begin position="1"/>
        <end position="21"/>
    </location>
</feature>
<name>A0A2W2AE94_9BACT</name>
<dbReference type="EMBL" id="QKTW01000011">
    <property type="protein sequence ID" value="PZF73611.1"/>
    <property type="molecule type" value="Genomic_DNA"/>
</dbReference>
<evidence type="ECO:0000313" key="2">
    <source>
        <dbReference type="EMBL" id="PZF73611.1"/>
    </source>
</evidence>
<protein>
    <submittedName>
        <fullName evidence="2">Uncharacterized protein</fullName>
    </submittedName>
</protein>
<accession>A0A2W2AE94</accession>
<proteinExistence type="predicted"/>
<sequence length="169" mass="19241">MRFLQKSFLLAALMASTVSFAQTAPLLSSVPQTREEFVKTEKSALSTIDWMEKTPINKDAVKFKEQEGLLMNWISGSPNVSIMLNEKLVPYVSNPQLLFLFMAGWTKYSLEHNYSKDEVQGNLAGTRFVINKYKAEKMPKNEDVDKLAMLDQKGELEKWVKDQLAASKQ</sequence>
<feature type="chain" id="PRO_5015909876" evidence="1">
    <location>
        <begin position="22"/>
        <end position="169"/>
    </location>
</feature>
<reference evidence="2 3" key="1">
    <citation type="submission" date="2018-06" db="EMBL/GenBank/DDBJ databases">
        <title>Mucibacter soli gen. nov., sp. nov., a new member of the family Chitinophagaceae producing mucin.</title>
        <authorList>
            <person name="Kim M.-K."/>
            <person name="Park S."/>
            <person name="Kim T.-S."/>
            <person name="Joung Y."/>
            <person name="Han J.-H."/>
            <person name="Kim S.B."/>
        </authorList>
    </citation>
    <scope>NUCLEOTIDE SEQUENCE [LARGE SCALE GENOMIC DNA]</scope>
    <source>
        <strain evidence="2 3">R1-15</strain>
    </source>
</reference>
<keyword evidence="1" id="KW-0732">Signal</keyword>
<gene>
    <name evidence="2" type="ORF">DN068_07770</name>
</gene>
<dbReference type="AlphaFoldDB" id="A0A2W2AE94"/>
<evidence type="ECO:0000256" key="1">
    <source>
        <dbReference type="SAM" id="SignalP"/>
    </source>
</evidence>
<dbReference type="Proteomes" id="UP000248745">
    <property type="component" value="Unassembled WGS sequence"/>
</dbReference>
<evidence type="ECO:0000313" key="3">
    <source>
        <dbReference type="Proteomes" id="UP000248745"/>
    </source>
</evidence>
<keyword evidence="3" id="KW-1185">Reference proteome</keyword>
<organism evidence="2 3">
    <name type="scientific">Taibaiella soli</name>
    <dbReference type="NCBI Taxonomy" id="1649169"/>
    <lineage>
        <taxon>Bacteria</taxon>
        <taxon>Pseudomonadati</taxon>
        <taxon>Bacteroidota</taxon>
        <taxon>Chitinophagia</taxon>
        <taxon>Chitinophagales</taxon>
        <taxon>Chitinophagaceae</taxon>
        <taxon>Taibaiella</taxon>
    </lineage>
</organism>
<dbReference type="RefSeq" id="WP_110998337.1">
    <property type="nucleotide sequence ID" value="NZ_QKTW01000011.1"/>
</dbReference>
<comment type="caution">
    <text evidence="2">The sequence shown here is derived from an EMBL/GenBank/DDBJ whole genome shotgun (WGS) entry which is preliminary data.</text>
</comment>